<dbReference type="GO" id="GO:0034271">
    <property type="term" value="C:phosphatidylinositol 3-kinase complex, class III, type I"/>
    <property type="evidence" value="ECO:0007669"/>
    <property type="project" value="TreeGrafter"/>
</dbReference>
<dbReference type="InterPro" id="IPR040455">
    <property type="entry name" value="Atg6_BARA"/>
</dbReference>
<dbReference type="InterPro" id="IPR038274">
    <property type="entry name" value="Atg6/Beclin_C_sf"/>
</dbReference>
<dbReference type="GO" id="GO:0006995">
    <property type="term" value="P:cellular response to nitrogen starvation"/>
    <property type="evidence" value="ECO:0007669"/>
    <property type="project" value="TreeGrafter"/>
</dbReference>
<dbReference type="GO" id="GO:0045324">
    <property type="term" value="P:late endosome to vacuole transport"/>
    <property type="evidence" value="ECO:0007669"/>
    <property type="project" value="TreeGrafter"/>
</dbReference>
<accession>A0A7R9A4M4</accession>
<dbReference type="EMBL" id="CAJPEV010000301">
    <property type="protein sequence ID" value="CAG0883694.1"/>
    <property type="molecule type" value="Genomic_DNA"/>
</dbReference>
<evidence type="ECO:0000313" key="5">
    <source>
        <dbReference type="EMBL" id="CAD7242673.1"/>
    </source>
</evidence>
<dbReference type="GO" id="GO:0043548">
    <property type="term" value="F:phosphatidylinositol 3-kinase binding"/>
    <property type="evidence" value="ECO:0007669"/>
    <property type="project" value="TreeGrafter"/>
</dbReference>
<evidence type="ECO:0000256" key="1">
    <source>
        <dbReference type="ARBA" id="ARBA00005965"/>
    </source>
</evidence>
<dbReference type="EMBL" id="LR899818">
    <property type="protein sequence ID" value="CAD7242673.1"/>
    <property type="molecule type" value="Genomic_DNA"/>
</dbReference>
<feature type="domain" description="Atg6/beclin coiled-coil" evidence="4">
    <location>
        <begin position="136"/>
        <end position="266"/>
    </location>
</feature>
<keyword evidence="2" id="KW-0175">Coiled coil</keyword>
<dbReference type="Gene3D" id="6.10.250.3110">
    <property type="match status" value="1"/>
</dbReference>
<dbReference type="GO" id="GO:0034272">
    <property type="term" value="C:phosphatidylinositol 3-kinase complex, class III, type II"/>
    <property type="evidence" value="ECO:0007669"/>
    <property type="project" value="TreeGrafter"/>
</dbReference>
<protein>
    <submittedName>
        <fullName evidence="5">Uncharacterized protein</fullName>
    </submittedName>
</protein>
<proteinExistence type="inferred from homology"/>
<dbReference type="Gene3D" id="1.10.418.40">
    <property type="entry name" value="Autophagy protein 6/Beclin 1"/>
    <property type="match status" value="1"/>
</dbReference>
<name>A0A7R9A4M4_9CRUS</name>
<dbReference type="PANTHER" id="PTHR12768">
    <property type="entry name" value="BECLIN 1"/>
    <property type="match status" value="1"/>
</dbReference>
<dbReference type="InterPro" id="IPR007243">
    <property type="entry name" value="Atg6/Beclin"/>
</dbReference>
<dbReference type="Pfam" id="PF04111">
    <property type="entry name" value="APG6"/>
    <property type="match status" value="1"/>
</dbReference>
<dbReference type="AlphaFoldDB" id="A0A7R9A4M4"/>
<dbReference type="GO" id="GO:0000045">
    <property type="term" value="P:autophagosome assembly"/>
    <property type="evidence" value="ECO:0007669"/>
    <property type="project" value="TreeGrafter"/>
</dbReference>
<dbReference type="Pfam" id="PF17675">
    <property type="entry name" value="APG6_N"/>
    <property type="match status" value="1"/>
</dbReference>
<feature type="coiled-coil region" evidence="2">
    <location>
        <begin position="146"/>
        <end position="258"/>
    </location>
</feature>
<evidence type="ECO:0000313" key="6">
    <source>
        <dbReference type="Proteomes" id="UP000677054"/>
    </source>
</evidence>
<evidence type="ECO:0000256" key="2">
    <source>
        <dbReference type="SAM" id="Coils"/>
    </source>
</evidence>
<dbReference type="InterPro" id="IPR041691">
    <property type="entry name" value="Atg6/beclin_CC"/>
</dbReference>
<dbReference type="GO" id="GO:0000407">
    <property type="term" value="C:phagophore assembly site"/>
    <property type="evidence" value="ECO:0007669"/>
    <property type="project" value="TreeGrafter"/>
</dbReference>
<gene>
    <name evidence="5" type="ORF">DSTB1V02_LOCUS2626</name>
</gene>
<reference evidence="5" key="1">
    <citation type="submission" date="2020-11" db="EMBL/GenBank/DDBJ databases">
        <authorList>
            <person name="Tran Van P."/>
        </authorList>
    </citation>
    <scope>NUCLEOTIDE SEQUENCE</scope>
</reference>
<keyword evidence="6" id="KW-1185">Reference proteome</keyword>
<dbReference type="GO" id="GO:0030674">
    <property type="term" value="F:protein-macromolecule adaptor activity"/>
    <property type="evidence" value="ECO:0007669"/>
    <property type="project" value="TreeGrafter"/>
</dbReference>
<evidence type="ECO:0000259" key="3">
    <source>
        <dbReference type="Pfam" id="PF04111"/>
    </source>
</evidence>
<dbReference type="Proteomes" id="UP000677054">
    <property type="component" value="Unassembled WGS sequence"/>
</dbReference>
<dbReference type="GO" id="GO:0000423">
    <property type="term" value="P:mitophagy"/>
    <property type="evidence" value="ECO:0007669"/>
    <property type="project" value="TreeGrafter"/>
</dbReference>
<dbReference type="OrthoDB" id="20368at2759"/>
<dbReference type="PANTHER" id="PTHR12768:SF4">
    <property type="entry name" value="BECLIN-1"/>
    <property type="match status" value="1"/>
</dbReference>
<sequence>MHNDHIRYTLGLRPFRLYPNKVDMSDLKLVPVNFSCQRCGQPLRLEAGFSALSEHTLAELSLAVGSSVKFPTGPSGEAAATCNLISPAVRLSEGNNGNNGFTFVGNTGEVEIVSHQLKVQIELMDLMSNTSEIDHPLCGDCCDVLVDLLEGELRESEVELQEYKALLTRLQSEHSVGKDKSIVQLQTDLEKMKLEEEALKKELKLLQEEEESLRKDIRNQEEEKHRLEIEEERYFREYAKYKQEAMVLEDECRSVDNQLRFTQMQLDKLRKTNVFNATFHLWHNGHFGTINGFRLGRLPTVPVEWWEINAAWGQTALLLSSLARKVSLTFKRYKLCPYGNYSYIQTLEDQKILPLYAYGGFRFFWDSNFDAAMVAFLDCLQQFKDEVEKSGFRLPYKMEKGKIQDGSQNSYSVK</sequence>
<evidence type="ECO:0000259" key="4">
    <source>
        <dbReference type="Pfam" id="PF17675"/>
    </source>
</evidence>
<comment type="similarity">
    <text evidence="1">Belongs to the beclin family.</text>
</comment>
<feature type="domain" description="Atg6 BARA" evidence="3">
    <location>
        <begin position="269"/>
        <end position="407"/>
    </location>
</feature>
<organism evidence="5">
    <name type="scientific">Darwinula stevensoni</name>
    <dbReference type="NCBI Taxonomy" id="69355"/>
    <lineage>
        <taxon>Eukaryota</taxon>
        <taxon>Metazoa</taxon>
        <taxon>Ecdysozoa</taxon>
        <taxon>Arthropoda</taxon>
        <taxon>Crustacea</taxon>
        <taxon>Oligostraca</taxon>
        <taxon>Ostracoda</taxon>
        <taxon>Podocopa</taxon>
        <taxon>Podocopida</taxon>
        <taxon>Darwinulocopina</taxon>
        <taxon>Darwinuloidea</taxon>
        <taxon>Darwinulidae</taxon>
        <taxon>Darwinula</taxon>
    </lineage>
</organism>